<dbReference type="STRING" id="49186.SAMN05421647_101597"/>
<dbReference type="Proteomes" id="UP000186895">
    <property type="component" value="Unassembled WGS sequence"/>
</dbReference>
<evidence type="ECO:0000313" key="1">
    <source>
        <dbReference type="EMBL" id="SIP96222.1"/>
    </source>
</evidence>
<protein>
    <submittedName>
        <fullName evidence="1">Uncharacterized protein</fullName>
    </submittedName>
</protein>
<dbReference type="EMBL" id="FTMN01000001">
    <property type="protein sequence ID" value="SIP96222.1"/>
    <property type="molecule type" value="Genomic_DNA"/>
</dbReference>
<name>A0A1N6NW85_9GAMM</name>
<gene>
    <name evidence="1" type="ORF">SAMN05421647_101597</name>
</gene>
<keyword evidence="2" id="KW-1185">Reference proteome</keyword>
<evidence type="ECO:0000313" key="2">
    <source>
        <dbReference type="Proteomes" id="UP000186895"/>
    </source>
</evidence>
<accession>A0A1N6NW85</accession>
<dbReference type="AlphaFoldDB" id="A0A1N6NW85"/>
<sequence length="136" mass="15860">MGPDEYRVKLDDKVRNFSVSLMNNTKWHEVLYLIAQTNVEIRFSTVWEERFSRPQEVKSPIFHEEYLGDGCLVGGPIFYKEIRELRIARFQQLRDSRTGAMYKDESCSQHLLNSLEKLGQLPLTIGDDEIILCAYA</sequence>
<proteinExistence type="predicted"/>
<reference evidence="2" key="1">
    <citation type="submission" date="2017-01" db="EMBL/GenBank/DDBJ databases">
        <authorList>
            <person name="Varghese N."/>
            <person name="Submissions S."/>
        </authorList>
    </citation>
    <scope>NUCLEOTIDE SEQUENCE [LARGE SCALE GENOMIC DNA]</scope>
    <source>
        <strain evidence="2">DSM 7027</strain>
    </source>
</reference>
<organism evidence="1 2">
    <name type="scientific">Marinobacterium stanieri</name>
    <dbReference type="NCBI Taxonomy" id="49186"/>
    <lineage>
        <taxon>Bacteria</taxon>
        <taxon>Pseudomonadati</taxon>
        <taxon>Pseudomonadota</taxon>
        <taxon>Gammaproteobacteria</taxon>
        <taxon>Oceanospirillales</taxon>
        <taxon>Oceanospirillaceae</taxon>
        <taxon>Marinobacterium</taxon>
    </lineage>
</organism>